<dbReference type="Proteomes" id="UP001265083">
    <property type="component" value="Unassembled WGS sequence"/>
</dbReference>
<dbReference type="Pfam" id="PF00532">
    <property type="entry name" value="Peripla_BP_1"/>
    <property type="match status" value="1"/>
</dbReference>
<accession>A0A1H2LPW8</accession>
<dbReference type="STRING" id="158898.SAMN04488548_136696"/>
<evidence type="ECO:0000313" key="6">
    <source>
        <dbReference type="EMBL" id="SDU83040.1"/>
    </source>
</evidence>
<dbReference type="CDD" id="cd01392">
    <property type="entry name" value="HTH_LacI"/>
    <property type="match status" value="1"/>
</dbReference>
<dbReference type="Proteomes" id="UP000183180">
    <property type="component" value="Unassembled WGS sequence"/>
</dbReference>
<dbReference type="Gene3D" id="1.10.260.40">
    <property type="entry name" value="lambda repressor-like DNA-binding domains"/>
    <property type="match status" value="1"/>
</dbReference>
<evidence type="ECO:0000256" key="3">
    <source>
        <dbReference type="ARBA" id="ARBA00023163"/>
    </source>
</evidence>
<protein>
    <submittedName>
        <fullName evidence="5">LacI family DNA-binding transcriptional regulator</fullName>
    </submittedName>
    <submittedName>
        <fullName evidence="6">Transcriptional regulator, LacI family</fullName>
    </submittedName>
</protein>
<dbReference type="GO" id="GO:0000976">
    <property type="term" value="F:transcription cis-regulatory region binding"/>
    <property type="evidence" value="ECO:0007669"/>
    <property type="project" value="TreeGrafter"/>
</dbReference>
<dbReference type="AlphaFoldDB" id="A0A1H2LPW8"/>
<keyword evidence="3" id="KW-0804">Transcription</keyword>
<keyword evidence="2 5" id="KW-0238">DNA-binding</keyword>
<dbReference type="PRINTS" id="PR00036">
    <property type="entry name" value="HTHLACI"/>
</dbReference>
<evidence type="ECO:0000313" key="5">
    <source>
        <dbReference type="EMBL" id="MDS1116964.1"/>
    </source>
</evidence>
<dbReference type="CDD" id="cd06267">
    <property type="entry name" value="PBP1_LacI_sugar_binding-like"/>
    <property type="match status" value="1"/>
</dbReference>
<reference evidence="6 7" key="1">
    <citation type="submission" date="2016-10" db="EMBL/GenBank/DDBJ databases">
        <authorList>
            <person name="de Groot N.N."/>
        </authorList>
    </citation>
    <scope>NUCLEOTIDE SEQUENCE [LARGE SCALE GENOMIC DNA]</scope>
    <source>
        <strain evidence="6 7">DSM 44215</strain>
    </source>
</reference>
<evidence type="ECO:0000256" key="1">
    <source>
        <dbReference type="ARBA" id="ARBA00023015"/>
    </source>
</evidence>
<dbReference type="SMART" id="SM00354">
    <property type="entry name" value="HTH_LACI"/>
    <property type="match status" value="1"/>
</dbReference>
<dbReference type="InterPro" id="IPR028082">
    <property type="entry name" value="Peripla_BP_I"/>
</dbReference>
<dbReference type="Pfam" id="PF00356">
    <property type="entry name" value="LacI"/>
    <property type="match status" value="1"/>
</dbReference>
<gene>
    <name evidence="5" type="ORF">RD149_24840</name>
    <name evidence="6" type="ORF">SAMN04488548_136696</name>
</gene>
<reference evidence="5 8" key="2">
    <citation type="submission" date="2023-08" db="EMBL/GenBank/DDBJ databases">
        <title>Bioegradation of LLDPE and BLDPE plastic by marine bacteria from coast plastic debris.</title>
        <authorList>
            <person name="Rong Z."/>
        </authorList>
    </citation>
    <scope>NUCLEOTIDE SEQUENCE [LARGE SCALE GENOMIC DNA]</scope>
    <source>
        <strain evidence="5 8">Z-2</strain>
    </source>
</reference>
<dbReference type="EMBL" id="FNLM01000036">
    <property type="protein sequence ID" value="SDU83040.1"/>
    <property type="molecule type" value="Genomic_DNA"/>
</dbReference>
<evidence type="ECO:0000313" key="8">
    <source>
        <dbReference type="Proteomes" id="UP001265083"/>
    </source>
</evidence>
<evidence type="ECO:0000259" key="4">
    <source>
        <dbReference type="PROSITE" id="PS50932"/>
    </source>
</evidence>
<dbReference type="EMBL" id="JAVLUS010000044">
    <property type="protein sequence ID" value="MDS1116964.1"/>
    <property type="molecule type" value="Genomic_DNA"/>
</dbReference>
<dbReference type="GO" id="GO:0003700">
    <property type="term" value="F:DNA-binding transcription factor activity"/>
    <property type="evidence" value="ECO:0007669"/>
    <property type="project" value="TreeGrafter"/>
</dbReference>
<dbReference type="SUPFAM" id="SSF47413">
    <property type="entry name" value="lambda repressor-like DNA-binding domains"/>
    <property type="match status" value="1"/>
</dbReference>
<proteinExistence type="predicted"/>
<dbReference type="PANTHER" id="PTHR30146">
    <property type="entry name" value="LACI-RELATED TRANSCRIPTIONAL REPRESSOR"/>
    <property type="match status" value="1"/>
</dbReference>
<evidence type="ECO:0000256" key="2">
    <source>
        <dbReference type="ARBA" id="ARBA00023125"/>
    </source>
</evidence>
<dbReference type="InterPro" id="IPR010982">
    <property type="entry name" value="Lambda_DNA-bd_dom_sf"/>
</dbReference>
<dbReference type="InterPro" id="IPR000843">
    <property type="entry name" value="HTH_LacI"/>
</dbReference>
<feature type="domain" description="HTH lacI-type" evidence="4">
    <location>
        <begin position="10"/>
        <end position="64"/>
    </location>
</feature>
<name>A0A1H2LPW8_9ACTN</name>
<organism evidence="6 7">
    <name type="scientific">Gordonia westfalica</name>
    <dbReference type="NCBI Taxonomy" id="158898"/>
    <lineage>
        <taxon>Bacteria</taxon>
        <taxon>Bacillati</taxon>
        <taxon>Actinomycetota</taxon>
        <taxon>Actinomycetes</taxon>
        <taxon>Mycobacteriales</taxon>
        <taxon>Gordoniaceae</taxon>
        <taxon>Gordonia</taxon>
    </lineage>
</organism>
<sequence>MTSESKPKRATIKDVAEHAGVSVSTVSYVLNDSGPVAPERRNRVLNAARVLQYSPNESARNLKRRTASRIGMVIPDLTNQFFAMIAEGVHQAASAHDVLVVLVVPGSAEQSEEEQTRLLRSQRVDGVVYLSSTGSMPAASYELARSGPVVLVDEQIPGVDLPAVVSDSRKGAREVAQHVIDNGHRRIAVIGGPESLWTAQQRLAGYREAFAGAGIDPDSVPVLVGDYRQDAGYELASRALAADIEPTALICANDLMAVGAMEYCRNSGRRMPNDVSIVGFDDLPLSSLLTPRLTSVRQPAHDMGYRATTVLFDLIENRTPAPMSLLPTTVQVRSSVCDINGA</sequence>
<dbReference type="RefSeq" id="WP_244278436.1">
    <property type="nucleotide sequence ID" value="NZ_FNLM01000036.1"/>
</dbReference>
<dbReference type="SUPFAM" id="SSF53822">
    <property type="entry name" value="Periplasmic binding protein-like I"/>
    <property type="match status" value="1"/>
</dbReference>
<keyword evidence="1" id="KW-0805">Transcription regulation</keyword>
<evidence type="ECO:0000313" key="7">
    <source>
        <dbReference type="Proteomes" id="UP000183180"/>
    </source>
</evidence>
<dbReference type="Gene3D" id="3.40.50.2300">
    <property type="match status" value="2"/>
</dbReference>
<keyword evidence="8" id="KW-1185">Reference proteome</keyword>
<dbReference type="PROSITE" id="PS00356">
    <property type="entry name" value="HTH_LACI_1"/>
    <property type="match status" value="1"/>
</dbReference>
<dbReference type="PANTHER" id="PTHR30146:SF109">
    <property type="entry name" value="HTH-TYPE TRANSCRIPTIONAL REGULATOR GALS"/>
    <property type="match status" value="1"/>
</dbReference>
<dbReference type="InterPro" id="IPR001761">
    <property type="entry name" value="Peripla_BP/Lac1_sug-bd_dom"/>
</dbReference>
<dbReference type="PROSITE" id="PS50932">
    <property type="entry name" value="HTH_LACI_2"/>
    <property type="match status" value="1"/>
</dbReference>